<reference evidence="1" key="1">
    <citation type="submission" date="2020-08" db="EMBL/GenBank/DDBJ databases">
        <title>Genome sequencing and assembly of the red palm weevil Rhynchophorus ferrugineus.</title>
        <authorList>
            <person name="Dias G.B."/>
            <person name="Bergman C.M."/>
            <person name="Manee M."/>
        </authorList>
    </citation>
    <scope>NUCLEOTIDE SEQUENCE</scope>
    <source>
        <strain evidence="1">AA-2017</strain>
        <tissue evidence="1">Whole larva</tissue>
    </source>
</reference>
<dbReference type="Proteomes" id="UP000625711">
    <property type="component" value="Unassembled WGS sequence"/>
</dbReference>
<dbReference type="EMBL" id="JAACXV010000384">
    <property type="protein sequence ID" value="KAF7278860.1"/>
    <property type="molecule type" value="Genomic_DNA"/>
</dbReference>
<protein>
    <submittedName>
        <fullName evidence="1">Uncharacterized protein</fullName>
    </submittedName>
</protein>
<evidence type="ECO:0000313" key="2">
    <source>
        <dbReference type="Proteomes" id="UP000625711"/>
    </source>
</evidence>
<organism evidence="1 2">
    <name type="scientific">Rhynchophorus ferrugineus</name>
    <name type="common">Red palm weevil</name>
    <name type="synonym">Curculio ferrugineus</name>
    <dbReference type="NCBI Taxonomy" id="354439"/>
    <lineage>
        <taxon>Eukaryota</taxon>
        <taxon>Metazoa</taxon>
        <taxon>Ecdysozoa</taxon>
        <taxon>Arthropoda</taxon>
        <taxon>Hexapoda</taxon>
        <taxon>Insecta</taxon>
        <taxon>Pterygota</taxon>
        <taxon>Neoptera</taxon>
        <taxon>Endopterygota</taxon>
        <taxon>Coleoptera</taxon>
        <taxon>Polyphaga</taxon>
        <taxon>Cucujiformia</taxon>
        <taxon>Curculionidae</taxon>
        <taxon>Dryophthorinae</taxon>
        <taxon>Rhynchophorus</taxon>
    </lineage>
</organism>
<name>A0A834IJC2_RHYFE</name>
<dbReference type="InterPro" id="IPR052797">
    <property type="entry name" value="RegFact_GeneExpr_CellDeath"/>
</dbReference>
<dbReference type="PANTHER" id="PTHR33936">
    <property type="entry name" value="PROTEIN CBG17840"/>
    <property type="match status" value="1"/>
</dbReference>
<accession>A0A834IJC2</accession>
<dbReference type="AlphaFoldDB" id="A0A834IJC2"/>
<gene>
    <name evidence="1" type="ORF">GWI33_007923</name>
</gene>
<proteinExistence type="predicted"/>
<comment type="caution">
    <text evidence="1">The sequence shown here is derived from an EMBL/GenBank/DDBJ whole genome shotgun (WGS) entry which is preliminary data.</text>
</comment>
<dbReference type="PANTHER" id="PTHR33936:SF24">
    <property type="entry name" value="C2H2-TYPE DOMAIN-CONTAINING PROTEIN"/>
    <property type="match status" value="1"/>
</dbReference>
<sequence length="173" mass="19674">MEGQMSNCQGRVNKGMIRQRRVLGNKLIKAVCPSRIQVKVENTGEVYVQFIETHVGHDDDLYFKRLTKAEESKIREQLVAGVTSDRILTDAKTIENGTLQRINLLKRQDDITQSNIEASTISQYKSEKNILGLILGALMRHFRNIRKDDLASEKSTQGVIKEPNKRVNMSCDN</sequence>
<keyword evidence="2" id="KW-1185">Reference proteome</keyword>
<evidence type="ECO:0000313" key="1">
    <source>
        <dbReference type="EMBL" id="KAF7278860.1"/>
    </source>
</evidence>
<dbReference type="OrthoDB" id="6780497at2759"/>